<dbReference type="EMBL" id="PCVG01000081">
    <property type="protein sequence ID" value="PIQ68090.1"/>
    <property type="molecule type" value="Genomic_DNA"/>
</dbReference>
<evidence type="ECO:0000256" key="1">
    <source>
        <dbReference type="SAM" id="Coils"/>
    </source>
</evidence>
<feature type="region of interest" description="Disordered" evidence="2">
    <location>
        <begin position="152"/>
        <end position="199"/>
    </location>
</feature>
<accession>A0A2H0KA07</accession>
<feature type="compositionally biased region" description="Basic and acidic residues" evidence="2">
    <location>
        <begin position="1"/>
        <end position="10"/>
    </location>
</feature>
<name>A0A2H0KA07_9BACT</name>
<proteinExistence type="predicted"/>
<evidence type="ECO:0000313" key="3">
    <source>
        <dbReference type="EMBL" id="PIQ68090.1"/>
    </source>
</evidence>
<gene>
    <name evidence="3" type="ORF">COV91_06010</name>
</gene>
<organism evidence="3 4">
    <name type="scientific">Candidatus Taylorbacteria bacterium CG11_big_fil_rev_8_21_14_0_20_46_11</name>
    <dbReference type="NCBI Taxonomy" id="1975025"/>
    <lineage>
        <taxon>Bacteria</taxon>
        <taxon>Candidatus Tayloriibacteriota</taxon>
    </lineage>
</organism>
<feature type="compositionally biased region" description="Polar residues" evidence="2">
    <location>
        <begin position="184"/>
        <end position="199"/>
    </location>
</feature>
<dbReference type="AlphaFoldDB" id="A0A2H0KA07"/>
<feature type="compositionally biased region" description="Basic and acidic residues" evidence="2">
    <location>
        <begin position="18"/>
        <end position="32"/>
    </location>
</feature>
<reference evidence="3 4" key="1">
    <citation type="submission" date="2017-09" db="EMBL/GenBank/DDBJ databases">
        <title>Depth-based differentiation of microbial function through sediment-hosted aquifers and enrichment of novel symbionts in the deep terrestrial subsurface.</title>
        <authorList>
            <person name="Probst A.J."/>
            <person name="Ladd B."/>
            <person name="Jarett J.K."/>
            <person name="Geller-Mcgrath D.E."/>
            <person name="Sieber C.M."/>
            <person name="Emerson J.B."/>
            <person name="Anantharaman K."/>
            <person name="Thomas B.C."/>
            <person name="Malmstrom R."/>
            <person name="Stieglmeier M."/>
            <person name="Klingl A."/>
            <person name="Woyke T."/>
            <person name="Ryan C.M."/>
            <person name="Banfield J.F."/>
        </authorList>
    </citation>
    <scope>NUCLEOTIDE SEQUENCE [LARGE SCALE GENOMIC DNA]</scope>
    <source>
        <strain evidence="3">CG11_big_fil_rev_8_21_14_0_20_46_11</strain>
    </source>
</reference>
<sequence>MTKEPPKPEDTLLQSEIDASKTEEQKRAETKKAEVEATFAPIIAEGNAILNQQIASINSQYDQLVAKQAEANARRVKLEETIGIRGGVARYTAGTAGDLVQDQVNIGLQKVAEWNAKRADAIAQLQTAHRKENMWIFKQAVCLKMLFTNPRPPMKHRSPPSGPAFARATTDTAGGEEESESESTLVSEPKTATSTPKQI</sequence>
<keyword evidence="1" id="KW-0175">Coiled coil</keyword>
<dbReference type="Proteomes" id="UP000229342">
    <property type="component" value="Unassembled WGS sequence"/>
</dbReference>
<protein>
    <submittedName>
        <fullName evidence="3">Uncharacterized protein</fullName>
    </submittedName>
</protein>
<evidence type="ECO:0000313" key="4">
    <source>
        <dbReference type="Proteomes" id="UP000229342"/>
    </source>
</evidence>
<feature type="region of interest" description="Disordered" evidence="2">
    <location>
        <begin position="1"/>
        <end position="32"/>
    </location>
</feature>
<feature type="coiled-coil region" evidence="1">
    <location>
        <begin position="47"/>
        <end position="81"/>
    </location>
</feature>
<comment type="caution">
    <text evidence="3">The sequence shown here is derived from an EMBL/GenBank/DDBJ whole genome shotgun (WGS) entry which is preliminary data.</text>
</comment>
<evidence type="ECO:0000256" key="2">
    <source>
        <dbReference type="SAM" id="MobiDB-lite"/>
    </source>
</evidence>